<dbReference type="HAMAP" id="MF_01872">
    <property type="entry name" value="tRNA_methyltr_YfiC"/>
    <property type="match status" value="1"/>
</dbReference>
<comment type="function">
    <text evidence="6">Specifically methylates the adenine in position 37 of tRNA(1)(Val) (anticodon cmo5UAC).</text>
</comment>
<evidence type="ECO:0000256" key="1">
    <source>
        <dbReference type="ARBA" id="ARBA00022490"/>
    </source>
</evidence>
<dbReference type="InterPro" id="IPR029063">
    <property type="entry name" value="SAM-dependent_MTases_sf"/>
</dbReference>
<dbReference type="EC" id="2.1.1.223" evidence="6"/>
<keyword evidence="2 6" id="KW-0489">Methyltransferase</keyword>
<dbReference type="AlphaFoldDB" id="A0A1T5BB93"/>
<dbReference type="GO" id="GO:0005737">
    <property type="term" value="C:cytoplasm"/>
    <property type="evidence" value="ECO:0007669"/>
    <property type="project" value="UniProtKB-SubCell"/>
</dbReference>
<dbReference type="GO" id="GO:0003676">
    <property type="term" value="F:nucleic acid binding"/>
    <property type="evidence" value="ECO:0007669"/>
    <property type="project" value="InterPro"/>
</dbReference>
<keyword evidence="4 6" id="KW-0949">S-adenosyl-L-methionine</keyword>
<dbReference type="CDD" id="cd02440">
    <property type="entry name" value="AdoMet_MTases"/>
    <property type="match status" value="1"/>
</dbReference>
<dbReference type="InterPro" id="IPR050210">
    <property type="entry name" value="tRNA_Adenine-N(6)_MTase"/>
</dbReference>
<gene>
    <name evidence="8" type="ORF">SAMN05660841_00514</name>
</gene>
<sequence>MGSVFKFKEFEVNQEGCAMKINTDGVLLGSLVEAACPVRILDVGSGTGVIAMMLAQRFPEALVDAIDIDEVAFFRSEENFLKSQFADRMTAYCGDFETLEPSNRYDLIVSNPPFYINTLHNPDQRKRLARHTDLDFFKRLIRFSKERLVEGGTLQLILPADLSDEIKVYTDSEELILTRTVNVQSFSDTEIIRKVLTFSKSENDNKQCSNFVIYHQKGIYSKDYRSVLKPFFLAF</sequence>
<keyword evidence="1 6" id="KW-0963">Cytoplasm</keyword>
<comment type="similarity">
    <text evidence="6">Belongs to the methyltransferase superfamily. tRNA (adenine-N(6)-)-methyltransferase family.</text>
</comment>
<reference evidence="9" key="1">
    <citation type="submission" date="2017-02" db="EMBL/GenBank/DDBJ databases">
        <authorList>
            <person name="Varghese N."/>
            <person name="Submissions S."/>
        </authorList>
    </citation>
    <scope>NUCLEOTIDE SEQUENCE [LARGE SCALE GENOMIC DNA]</scope>
    <source>
        <strain evidence="9">DSM 24091</strain>
    </source>
</reference>
<dbReference type="InterPro" id="IPR022882">
    <property type="entry name" value="tRNA_adenine-N6_MeTrfase"/>
</dbReference>
<dbReference type="GO" id="GO:0032259">
    <property type="term" value="P:methylation"/>
    <property type="evidence" value="ECO:0007669"/>
    <property type="project" value="UniProtKB-KW"/>
</dbReference>
<dbReference type="Gene3D" id="3.40.50.150">
    <property type="entry name" value="Vaccinia Virus protein VP39"/>
    <property type="match status" value="1"/>
</dbReference>
<dbReference type="Proteomes" id="UP000190150">
    <property type="component" value="Unassembled WGS sequence"/>
</dbReference>
<evidence type="ECO:0000259" key="7">
    <source>
        <dbReference type="Pfam" id="PF05175"/>
    </source>
</evidence>
<evidence type="ECO:0000256" key="5">
    <source>
        <dbReference type="ARBA" id="ARBA00022694"/>
    </source>
</evidence>
<evidence type="ECO:0000256" key="4">
    <source>
        <dbReference type="ARBA" id="ARBA00022691"/>
    </source>
</evidence>
<keyword evidence="9" id="KW-1185">Reference proteome</keyword>
<evidence type="ECO:0000313" key="9">
    <source>
        <dbReference type="Proteomes" id="UP000190150"/>
    </source>
</evidence>
<dbReference type="PRINTS" id="PR00507">
    <property type="entry name" value="N12N6MTFRASE"/>
</dbReference>
<comment type="catalytic activity">
    <reaction evidence="6">
        <text>adenosine(37) in tRNA1(Val) + S-adenosyl-L-methionine = N(6)-methyladenosine(37) in tRNA1(Val) + S-adenosyl-L-homocysteine + H(+)</text>
        <dbReference type="Rhea" id="RHEA:43160"/>
        <dbReference type="Rhea" id="RHEA-COMP:10369"/>
        <dbReference type="Rhea" id="RHEA-COMP:10370"/>
        <dbReference type="ChEBI" id="CHEBI:15378"/>
        <dbReference type="ChEBI" id="CHEBI:57856"/>
        <dbReference type="ChEBI" id="CHEBI:59789"/>
        <dbReference type="ChEBI" id="CHEBI:74411"/>
        <dbReference type="ChEBI" id="CHEBI:74449"/>
        <dbReference type="EC" id="2.1.1.223"/>
    </reaction>
</comment>
<dbReference type="RefSeq" id="WP_079640915.1">
    <property type="nucleotide sequence ID" value="NZ_FUZF01000002.1"/>
</dbReference>
<comment type="subcellular location">
    <subcellularLocation>
        <location evidence="6">Cytoplasm</location>
    </subcellularLocation>
</comment>
<evidence type="ECO:0000256" key="2">
    <source>
        <dbReference type="ARBA" id="ARBA00022603"/>
    </source>
</evidence>
<protein>
    <recommendedName>
        <fullName evidence="6">tRNA1(Val) (adenine(37)-N6)-methyltransferase</fullName>
        <ecNumber evidence="6">2.1.1.223</ecNumber>
    </recommendedName>
    <alternativeName>
        <fullName evidence="6">tRNA m6A37 methyltransferase</fullName>
    </alternativeName>
</protein>
<keyword evidence="5 6" id="KW-0819">tRNA processing</keyword>
<proteinExistence type="inferred from homology"/>
<evidence type="ECO:0000313" key="8">
    <source>
        <dbReference type="EMBL" id="SKB44309.1"/>
    </source>
</evidence>
<organism evidence="8 9">
    <name type="scientific">Sphingobacterium nematocida</name>
    <dbReference type="NCBI Taxonomy" id="1513896"/>
    <lineage>
        <taxon>Bacteria</taxon>
        <taxon>Pseudomonadati</taxon>
        <taxon>Bacteroidota</taxon>
        <taxon>Sphingobacteriia</taxon>
        <taxon>Sphingobacteriales</taxon>
        <taxon>Sphingobacteriaceae</taxon>
        <taxon>Sphingobacterium</taxon>
    </lineage>
</organism>
<keyword evidence="3 6" id="KW-0808">Transferase</keyword>
<dbReference type="STRING" id="1513896.SAMN05660841_00514"/>
<dbReference type="PROSITE" id="PS00092">
    <property type="entry name" value="N6_MTASE"/>
    <property type="match status" value="1"/>
</dbReference>
<feature type="domain" description="Methyltransferase small" evidence="7">
    <location>
        <begin position="28"/>
        <end position="160"/>
    </location>
</feature>
<dbReference type="PANTHER" id="PTHR47739">
    <property type="entry name" value="TRNA1(VAL) (ADENINE(37)-N6)-METHYLTRANSFERASE"/>
    <property type="match status" value="1"/>
</dbReference>
<dbReference type="OrthoDB" id="5383291at2"/>
<dbReference type="InterPro" id="IPR002052">
    <property type="entry name" value="DNA_methylase_N6_adenine_CS"/>
</dbReference>
<dbReference type="PANTHER" id="PTHR47739:SF1">
    <property type="entry name" value="TRNA1(VAL) (ADENINE(37)-N6)-METHYLTRANSFERASE"/>
    <property type="match status" value="1"/>
</dbReference>
<evidence type="ECO:0000256" key="3">
    <source>
        <dbReference type="ARBA" id="ARBA00022679"/>
    </source>
</evidence>
<evidence type="ECO:0000256" key="6">
    <source>
        <dbReference type="HAMAP-Rule" id="MF_01872"/>
    </source>
</evidence>
<dbReference type="SUPFAM" id="SSF53335">
    <property type="entry name" value="S-adenosyl-L-methionine-dependent methyltransferases"/>
    <property type="match status" value="1"/>
</dbReference>
<name>A0A1T5BB93_9SPHI</name>
<dbReference type="GO" id="GO:0008033">
    <property type="term" value="P:tRNA processing"/>
    <property type="evidence" value="ECO:0007669"/>
    <property type="project" value="UniProtKB-UniRule"/>
</dbReference>
<accession>A0A1T5BB93</accession>
<dbReference type="InterPro" id="IPR007848">
    <property type="entry name" value="Small_mtfrase_dom"/>
</dbReference>
<dbReference type="Pfam" id="PF05175">
    <property type="entry name" value="MTS"/>
    <property type="match status" value="1"/>
</dbReference>
<dbReference type="EMBL" id="FUZF01000002">
    <property type="protein sequence ID" value="SKB44309.1"/>
    <property type="molecule type" value="Genomic_DNA"/>
</dbReference>
<dbReference type="GO" id="GO:0016430">
    <property type="term" value="F:tRNA (adenine-N6)-methyltransferase activity"/>
    <property type="evidence" value="ECO:0007669"/>
    <property type="project" value="UniProtKB-UniRule"/>
</dbReference>